<evidence type="ECO:0000256" key="1">
    <source>
        <dbReference type="SAM" id="SignalP"/>
    </source>
</evidence>
<gene>
    <name evidence="2" type="ORF">G9Q97_10140</name>
</gene>
<dbReference type="RefSeq" id="WP_166146411.1">
    <property type="nucleotide sequence ID" value="NZ_JAANYN010000003.1"/>
</dbReference>
<reference evidence="2 3" key="1">
    <citation type="submission" date="2020-03" db="EMBL/GenBank/DDBJ databases">
        <title>Cyclobacterium plantarum sp. nov., a marine bacterium isolated from a coastal-marine wetland.</title>
        <authorList>
            <person name="Sanchez-Porro C."/>
            <person name="Ventosa A."/>
            <person name="Amoozegar M."/>
        </authorList>
    </citation>
    <scope>NUCLEOTIDE SEQUENCE [LARGE SCALE GENOMIC DNA]</scope>
    <source>
        <strain evidence="2 3">GBPx2</strain>
    </source>
</reference>
<protein>
    <submittedName>
        <fullName evidence="2">DUF4221 family protein</fullName>
    </submittedName>
</protein>
<feature type="signal peptide" evidence="1">
    <location>
        <begin position="1"/>
        <end position="20"/>
    </location>
</feature>
<comment type="caution">
    <text evidence="2">The sequence shown here is derived from an EMBL/GenBank/DDBJ whole genome shotgun (WGS) entry which is preliminary data.</text>
</comment>
<keyword evidence="1" id="KW-0732">Signal</keyword>
<dbReference type="Pfam" id="PF13970">
    <property type="entry name" value="DUF4221"/>
    <property type="match status" value="1"/>
</dbReference>
<dbReference type="PROSITE" id="PS51257">
    <property type="entry name" value="PROKAR_LIPOPROTEIN"/>
    <property type="match status" value="1"/>
</dbReference>
<evidence type="ECO:0000313" key="2">
    <source>
        <dbReference type="EMBL" id="NHE57173.1"/>
    </source>
</evidence>
<sequence length="383" mass="43667">MKNSIILGLFLVLASCQSSGNESGSGQEFDVQLDTVMVHPGEEILFLNSQLYHAKLTPDKKYLYNFNYQEFSIEKIDLDELKFVRKITLDKEGPNGLGANFRNLEMIGEDRFLFCSYGQDNIVNDQGKKLEQFDLGKLGEDSGEFEEGDYIQVPLSIGDEGQHFAGMVTNWEKKTAKLVLIDREENRVTSFAAPEIEKASKFEIMLNDGEMRMGLGTRRFGTVENGKLIFGTGVGHELYVLDPEAEEFRLVSYTSEVLPPEKSGDFPAEVSSQNEMRVIHEKIQSDINFAAPVWDEKKQVYYRLAFRMEFDDSQPIPEGSFMREISGANVYLTVLDKDFNPLSEGQLTTMNTYPPFHFAKDGKLWLFENLEDEMGFVRMDISW</sequence>
<dbReference type="InterPro" id="IPR025316">
    <property type="entry name" value="DUF4221"/>
</dbReference>
<feature type="chain" id="PRO_5047346787" evidence="1">
    <location>
        <begin position="21"/>
        <end position="383"/>
    </location>
</feature>
<keyword evidence="3" id="KW-1185">Reference proteome</keyword>
<name>A0ABX0H8G2_9BACT</name>
<accession>A0ABX0H8G2</accession>
<evidence type="ECO:0000313" key="3">
    <source>
        <dbReference type="Proteomes" id="UP000649799"/>
    </source>
</evidence>
<proteinExistence type="predicted"/>
<dbReference type="Proteomes" id="UP000649799">
    <property type="component" value="Unassembled WGS sequence"/>
</dbReference>
<dbReference type="EMBL" id="JAANYN010000003">
    <property type="protein sequence ID" value="NHE57173.1"/>
    <property type="molecule type" value="Genomic_DNA"/>
</dbReference>
<organism evidence="2 3">
    <name type="scientific">Cyclobacterium plantarum</name>
    <dbReference type="NCBI Taxonomy" id="2716263"/>
    <lineage>
        <taxon>Bacteria</taxon>
        <taxon>Pseudomonadati</taxon>
        <taxon>Bacteroidota</taxon>
        <taxon>Cytophagia</taxon>
        <taxon>Cytophagales</taxon>
        <taxon>Cyclobacteriaceae</taxon>
        <taxon>Cyclobacterium</taxon>
    </lineage>
</organism>